<name>A0A2S9QFV2_9HYPH</name>
<keyword evidence="3" id="KW-1185">Reference proteome</keyword>
<dbReference type="EMBL" id="PUEJ01000003">
    <property type="protein sequence ID" value="PRH88170.1"/>
    <property type="molecule type" value="Genomic_DNA"/>
</dbReference>
<dbReference type="OrthoDB" id="8446816at2"/>
<organism evidence="2 3">
    <name type="scientific">Labrys okinawensis</name>
    <dbReference type="NCBI Taxonomy" id="346911"/>
    <lineage>
        <taxon>Bacteria</taxon>
        <taxon>Pseudomonadati</taxon>
        <taxon>Pseudomonadota</taxon>
        <taxon>Alphaproteobacteria</taxon>
        <taxon>Hyphomicrobiales</taxon>
        <taxon>Xanthobacteraceae</taxon>
        <taxon>Labrys</taxon>
    </lineage>
</organism>
<evidence type="ECO:0000313" key="3">
    <source>
        <dbReference type="Proteomes" id="UP000237682"/>
    </source>
</evidence>
<gene>
    <name evidence="2" type="ORF">C5L14_09835</name>
</gene>
<dbReference type="RefSeq" id="WP_105861836.1">
    <property type="nucleotide sequence ID" value="NZ_PUEJ01000003.1"/>
</dbReference>
<reference evidence="2 3" key="1">
    <citation type="submission" date="2018-02" db="EMBL/GenBank/DDBJ databases">
        <title>Whole genome sequencing of endophytic bacterium.</title>
        <authorList>
            <person name="Eedara R."/>
            <person name="Podile A.R."/>
        </authorList>
    </citation>
    <scope>NUCLEOTIDE SEQUENCE [LARGE SCALE GENOMIC DNA]</scope>
    <source>
        <strain evidence="2 3">RP1T</strain>
    </source>
</reference>
<dbReference type="Proteomes" id="UP000237682">
    <property type="component" value="Unassembled WGS sequence"/>
</dbReference>
<dbReference type="AlphaFoldDB" id="A0A2S9QFV2"/>
<sequence length="111" mass="11997">MKTLEDMGSPPGFDGEPDYNAETDEEEGKLYESLMLATASGLDEAVAALTAFLRRHVGAELETTSEDVAGVRSWVGRCQTADQSVDAQLTDFGDYRGGYLRLISNLDGSRS</sequence>
<accession>A0A2S9QFV2</accession>
<evidence type="ECO:0000313" key="2">
    <source>
        <dbReference type="EMBL" id="PRH88170.1"/>
    </source>
</evidence>
<comment type="caution">
    <text evidence="2">The sequence shown here is derived from an EMBL/GenBank/DDBJ whole genome shotgun (WGS) entry which is preliminary data.</text>
</comment>
<feature type="region of interest" description="Disordered" evidence="1">
    <location>
        <begin position="1"/>
        <end position="26"/>
    </location>
</feature>
<protein>
    <submittedName>
        <fullName evidence="2">Uncharacterized protein</fullName>
    </submittedName>
</protein>
<evidence type="ECO:0000256" key="1">
    <source>
        <dbReference type="SAM" id="MobiDB-lite"/>
    </source>
</evidence>
<proteinExistence type="predicted"/>
<feature type="compositionally biased region" description="Acidic residues" evidence="1">
    <location>
        <begin position="15"/>
        <end position="26"/>
    </location>
</feature>